<organism evidence="5 6">
    <name type="scientific">Enterococcus lactis</name>
    <dbReference type="NCBI Taxonomy" id="357441"/>
    <lineage>
        <taxon>Bacteria</taxon>
        <taxon>Bacillati</taxon>
        <taxon>Bacillota</taxon>
        <taxon>Bacilli</taxon>
        <taxon>Lactobacillales</taxon>
        <taxon>Enterococcaceae</taxon>
        <taxon>Enterococcus</taxon>
    </lineage>
</organism>
<dbReference type="InterPro" id="IPR003439">
    <property type="entry name" value="ABC_transporter-like_ATP-bd"/>
</dbReference>
<dbReference type="RefSeq" id="WP_002377057.1">
    <property type="nucleotide sequence ID" value="NZ_CP079880.1"/>
</dbReference>
<dbReference type="AlphaFoldDB" id="A0AAJ1SU64"/>
<dbReference type="GO" id="GO:0016887">
    <property type="term" value="F:ATP hydrolysis activity"/>
    <property type="evidence" value="ECO:0007669"/>
    <property type="project" value="InterPro"/>
</dbReference>
<evidence type="ECO:0000256" key="3">
    <source>
        <dbReference type="ARBA" id="ARBA00022840"/>
    </source>
</evidence>
<dbReference type="InterPro" id="IPR003593">
    <property type="entry name" value="AAA+_ATPase"/>
</dbReference>
<evidence type="ECO:0000256" key="1">
    <source>
        <dbReference type="ARBA" id="ARBA00022448"/>
    </source>
</evidence>
<dbReference type="InterPro" id="IPR027417">
    <property type="entry name" value="P-loop_NTPase"/>
</dbReference>
<name>A0AAJ1SU64_9ENTE</name>
<dbReference type="SUPFAM" id="SSF52540">
    <property type="entry name" value="P-loop containing nucleoside triphosphate hydrolases"/>
    <property type="match status" value="1"/>
</dbReference>
<dbReference type="EMBL" id="JAVBZS010000142">
    <property type="protein sequence ID" value="MDP8591301.1"/>
    <property type="molecule type" value="Genomic_DNA"/>
</dbReference>
<keyword evidence="6" id="KW-1185">Reference proteome</keyword>
<dbReference type="PANTHER" id="PTHR42939">
    <property type="entry name" value="ABC TRANSPORTER ATP-BINDING PROTEIN ALBC-RELATED"/>
    <property type="match status" value="1"/>
</dbReference>
<dbReference type="PROSITE" id="PS50893">
    <property type="entry name" value="ABC_TRANSPORTER_2"/>
    <property type="match status" value="1"/>
</dbReference>
<feature type="domain" description="ABC transporter" evidence="4">
    <location>
        <begin position="5"/>
        <end position="226"/>
    </location>
</feature>
<evidence type="ECO:0000313" key="6">
    <source>
        <dbReference type="Proteomes" id="UP001238215"/>
    </source>
</evidence>
<dbReference type="GO" id="GO:0005524">
    <property type="term" value="F:ATP binding"/>
    <property type="evidence" value="ECO:0007669"/>
    <property type="project" value="UniProtKB-KW"/>
</dbReference>
<dbReference type="Gene3D" id="3.40.50.300">
    <property type="entry name" value="P-loop containing nucleotide triphosphate hydrolases"/>
    <property type="match status" value="1"/>
</dbReference>
<evidence type="ECO:0000256" key="2">
    <source>
        <dbReference type="ARBA" id="ARBA00022741"/>
    </source>
</evidence>
<gene>
    <name evidence="5" type="ORF">RAN64_15200</name>
</gene>
<dbReference type="Proteomes" id="UP001238215">
    <property type="component" value="Unassembled WGS sequence"/>
</dbReference>
<reference evidence="5 6" key="1">
    <citation type="submission" date="2023-08" db="EMBL/GenBank/DDBJ databases">
        <title>Whole genome sequencing of Enterococcus.</title>
        <authorList>
            <person name="Kaptchouang Tchatchouang C.D."/>
            <person name="Ateba C.N."/>
        </authorList>
    </citation>
    <scope>NUCLEOTIDE SEQUENCE [LARGE SCALE GENOMIC DNA]</scope>
    <source>
        <strain evidence="5 6">ENT3_CNKT_NWU</strain>
    </source>
</reference>
<evidence type="ECO:0000313" key="5">
    <source>
        <dbReference type="EMBL" id="MDP8591301.1"/>
    </source>
</evidence>
<proteinExistence type="predicted"/>
<sequence length="227" mass="25916">MNNSLIVNGLTIWYRKENPVIRNLSLTLSSNEVVGLIGLNGAGKTTLINTLSGIHKEYSGGLNFADRYFKLSRYTVFSEDASFQYYTFNEYLHHVFTAYGKSVESKRVNELLKGFNFSKYQNVLIRDLSTGNRRKVFLITGFALCTPFLLLDEPVNGLDFQSTEYLYFLINDYRKYGTVMFASHILESISLTSDRVLVLENGCISHEFVQEQINAVQIREALHDTDS</sequence>
<keyword evidence="3 5" id="KW-0067">ATP-binding</keyword>
<dbReference type="InterPro" id="IPR051782">
    <property type="entry name" value="ABC_Transporter_VariousFunc"/>
</dbReference>
<dbReference type="PANTHER" id="PTHR42939:SF1">
    <property type="entry name" value="ABC TRANSPORTER ATP-BINDING PROTEIN ALBC-RELATED"/>
    <property type="match status" value="1"/>
</dbReference>
<comment type="caution">
    <text evidence="5">The sequence shown here is derived from an EMBL/GenBank/DDBJ whole genome shotgun (WGS) entry which is preliminary data.</text>
</comment>
<accession>A0AAJ1SU64</accession>
<dbReference type="Pfam" id="PF00005">
    <property type="entry name" value="ABC_tran"/>
    <property type="match status" value="1"/>
</dbReference>
<dbReference type="SMART" id="SM00382">
    <property type="entry name" value="AAA"/>
    <property type="match status" value="1"/>
</dbReference>
<protein>
    <submittedName>
        <fullName evidence="5">ABC transporter ATP-binding protein</fullName>
    </submittedName>
</protein>
<dbReference type="GeneID" id="66496924"/>
<keyword evidence="1" id="KW-0813">Transport</keyword>
<evidence type="ECO:0000259" key="4">
    <source>
        <dbReference type="PROSITE" id="PS50893"/>
    </source>
</evidence>
<keyword evidence="2" id="KW-0547">Nucleotide-binding</keyword>